<feature type="chain" id="PRO_5039285286" description="Lipoprotein" evidence="2">
    <location>
        <begin position="17"/>
        <end position="218"/>
    </location>
</feature>
<feature type="region of interest" description="Disordered" evidence="1">
    <location>
        <begin position="20"/>
        <end position="45"/>
    </location>
</feature>
<dbReference type="EMBL" id="JACHJN010000012">
    <property type="protein sequence ID" value="MBB5959781.1"/>
    <property type="molecule type" value="Genomic_DNA"/>
</dbReference>
<organism evidence="3 4">
    <name type="scientific">Saccharothrix tamanrassetensis</name>
    <dbReference type="NCBI Taxonomy" id="1051531"/>
    <lineage>
        <taxon>Bacteria</taxon>
        <taxon>Bacillati</taxon>
        <taxon>Actinomycetota</taxon>
        <taxon>Actinomycetes</taxon>
        <taxon>Pseudonocardiales</taxon>
        <taxon>Pseudonocardiaceae</taxon>
        <taxon>Saccharothrix</taxon>
    </lineage>
</organism>
<name>A0A841CQ04_9PSEU</name>
<evidence type="ECO:0000313" key="4">
    <source>
        <dbReference type="Proteomes" id="UP000547510"/>
    </source>
</evidence>
<gene>
    <name evidence="3" type="ORF">FHS29_006402</name>
</gene>
<dbReference type="RefSeq" id="WP_184696988.1">
    <property type="nucleotide sequence ID" value="NZ_JACHJN010000012.1"/>
</dbReference>
<protein>
    <recommendedName>
        <fullName evidence="5">Lipoprotein</fullName>
    </recommendedName>
</protein>
<evidence type="ECO:0000256" key="1">
    <source>
        <dbReference type="SAM" id="MobiDB-lite"/>
    </source>
</evidence>
<feature type="signal peptide" evidence="2">
    <location>
        <begin position="1"/>
        <end position="16"/>
    </location>
</feature>
<evidence type="ECO:0008006" key="5">
    <source>
        <dbReference type="Google" id="ProtNLM"/>
    </source>
</evidence>
<accession>A0A841CQ04</accession>
<evidence type="ECO:0000256" key="2">
    <source>
        <dbReference type="SAM" id="SignalP"/>
    </source>
</evidence>
<dbReference type="AlphaFoldDB" id="A0A841CQ04"/>
<sequence>MVPAVLIALAVLTACAAGEPARTDGAPPASNQSEAPVRTGPPLDITDDDGFRFRLEGTAVGRSATVPDIGHDGEQSAPPGEVFVYADLFVTNLQADRPGPLEDYLERWYLQVPKTAADDGRLPFCDEGLPGFCGHYAACYRLDLPLGDADLSNLEEESFTMAPGARWPLRCYLGRGSFGSYKGVVPVAEDAADQIHFVRMKQSWAQTEERQELAFPTN</sequence>
<dbReference type="Proteomes" id="UP000547510">
    <property type="component" value="Unassembled WGS sequence"/>
</dbReference>
<reference evidence="3 4" key="1">
    <citation type="submission" date="2020-08" db="EMBL/GenBank/DDBJ databases">
        <title>Genomic Encyclopedia of Type Strains, Phase III (KMG-III): the genomes of soil and plant-associated and newly described type strains.</title>
        <authorList>
            <person name="Whitman W."/>
        </authorList>
    </citation>
    <scope>NUCLEOTIDE SEQUENCE [LARGE SCALE GENOMIC DNA]</scope>
    <source>
        <strain evidence="3 4">CECT 8640</strain>
    </source>
</reference>
<comment type="caution">
    <text evidence="3">The sequence shown here is derived from an EMBL/GenBank/DDBJ whole genome shotgun (WGS) entry which is preliminary data.</text>
</comment>
<keyword evidence="2" id="KW-0732">Signal</keyword>
<evidence type="ECO:0000313" key="3">
    <source>
        <dbReference type="EMBL" id="MBB5959781.1"/>
    </source>
</evidence>
<keyword evidence="4" id="KW-1185">Reference proteome</keyword>
<proteinExistence type="predicted"/>